<protein>
    <submittedName>
        <fullName evidence="1">Uncharacterized protein</fullName>
    </submittedName>
</protein>
<accession>A0AAD8YR96</accession>
<evidence type="ECO:0000313" key="2">
    <source>
        <dbReference type="Proteomes" id="UP001239994"/>
    </source>
</evidence>
<reference evidence="1" key="1">
    <citation type="submission" date="2023-03" db="EMBL/GenBank/DDBJ databases">
        <title>Electrophorus voltai genome.</title>
        <authorList>
            <person name="Bian C."/>
        </authorList>
    </citation>
    <scope>NUCLEOTIDE SEQUENCE</scope>
    <source>
        <strain evidence="1">CB-2022</strain>
        <tissue evidence="1">Muscle</tissue>
    </source>
</reference>
<comment type="caution">
    <text evidence="1">The sequence shown here is derived from an EMBL/GenBank/DDBJ whole genome shotgun (WGS) entry which is preliminary data.</text>
</comment>
<gene>
    <name evidence="1" type="ORF">P4O66_000871</name>
</gene>
<proteinExistence type="predicted"/>
<name>A0AAD8YR96_9TELE</name>
<evidence type="ECO:0000313" key="1">
    <source>
        <dbReference type="EMBL" id="KAK1784466.1"/>
    </source>
</evidence>
<organism evidence="1 2">
    <name type="scientific">Electrophorus voltai</name>
    <dbReference type="NCBI Taxonomy" id="2609070"/>
    <lineage>
        <taxon>Eukaryota</taxon>
        <taxon>Metazoa</taxon>
        <taxon>Chordata</taxon>
        <taxon>Craniata</taxon>
        <taxon>Vertebrata</taxon>
        <taxon>Euteleostomi</taxon>
        <taxon>Actinopterygii</taxon>
        <taxon>Neopterygii</taxon>
        <taxon>Teleostei</taxon>
        <taxon>Ostariophysi</taxon>
        <taxon>Gymnotiformes</taxon>
        <taxon>Gymnotoidei</taxon>
        <taxon>Gymnotidae</taxon>
        <taxon>Electrophorus</taxon>
    </lineage>
</organism>
<dbReference type="AlphaFoldDB" id="A0AAD8YR96"/>
<dbReference type="Proteomes" id="UP001239994">
    <property type="component" value="Unassembled WGS sequence"/>
</dbReference>
<sequence>MIPIPRTNIKRFPNQKPWVDKTICEALNSRTAAYSVGIISGNMDEYKSAPYGVCRVVREAKQHYRKKLES</sequence>
<keyword evidence="2" id="KW-1185">Reference proteome</keyword>
<dbReference type="EMBL" id="JAROKS010000135">
    <property type="protein sequence ID" value="KAK1784466.1"/>
    <property type="molecule type" value="Genomic_DNA"/>
</dbReference>